<accession>A0A0L0F704</accession>
<protein>
    <submittedName>
        <fullName evidence="1">Uncharacterized protein</fullName>
    </submittedName>
</protein>
<dbReference type="EMBL" id="KQ247845">
    <property type="protein sequence ID" value="KNC71933.1"/>
    <property type="molecule type" value="Genomic_DNA"/>
</dbReference>
<dbReference type="RefSeq" id="XP_014145835.1">
    <property type="nucleotide sequence ID" value="XM_014290360.1"/>
</dbReference>
<keyword evidence="2" id="KW-1185">Reference proteome</keyword>
<proteinExistence type="predicted"/>
<gene>
    <name evidence="1" type="ORF">SARC_15523</name>
</gene>
<reference evidence="1 2" key="1">
    <citation type="submission" date="2011-02" db="EMBL/GenBank/DDBJ databases">
        <title>The Genome Sequence of Sphaeroforma arctica JP610.</title>
        <authorList>
            <consortium name="The Broad Institute Genome Sequencing Platform"/>
            <person name="Russ C."/>
            <person name="Cuomo C."/>
            <person name="Young S.K."/>
            <person name="Zeng Q."/>
            <person name="Gargeya S."/>
            <person name="Alvarado L."/>
            <person name="Berlin A."/>
            <person name="Chapman S.B."/>
            <person name="Chen Z."/>
            <person name="Freedman E."/>
            <person name="Gellesch M."/>
            <person name="Goldberg J."/>
            <person name="Griggs A."/>
            <person name="Gujja S."/>
            <person name="Heilman E."/>
            <person name="Heiman D."/>
            <person name="Howarth C."/>
            <person name="Mehta T."/>
            <person name="Neiman D."/>
            <person name="Pearson M."/>
            <person name="Roberts A."/>
            <person name="Saif S."/>
            <person name="Shea T."/>
            <person name="Shenoy N."/>
            <person name="Sisk P."/>
            <person name="Stolte C."/>
            <person name="Sykes S."/>
            <person name="White J."/>
            <person name="Yandava C."/>
            <person name="Burger G."/>
            <person name="Gray M.W."/>
            <person name="Holland P.W.H."/>
            <person name="King N."/>
            <person name="Lang F.B.F."/>
            <person name="Roger A.J."/>
            <person name="Ruiz-Trillo I."/>
            <person name="Haas B."/>
            <person name="Nusbaum C."/>
            <person name="Birren B."/>
        </authorList>
    </citation>
    <scope>NUCLEOTIDE SEQUENCE [LARGE SCALE GENOMIC DNA]</scope>
    <source>
        <strain evidence="1 2">JP610</strain>
    </source>
</reference>
<dbReference type="GeneID" id="25916027"/>
<evidence type="ECO:0000313" key="2">
    <source>
        <dbReference type="Proteomes" id="UP000054560"/>
    </source>
</evidence>
<organism evidence="1 2">
    <name type="scientific">Sphaeroforma arctica JP610</name>
    <dbReference type="NCBI Taxonomy" id="667725"/>
    <lineage>
        <taxon>Eukaryota</taxon>
        <taxon>Ichthyosporea</taxon>
        <taxon>Ichthyophonida</taxon>
        <taxon>Sphaeroforma</taxon>
    </lineage>
</organism>
<dbReference type="AlphaFoldDB" id="A0A0L0F704"/>
<feature type="non-terminal residue" evidence="1">
    <location>
        <position position="71"/>
    </location>
</feature>
<sequence length="71" mass="7759">MYGYFAYSPSPRQMSHSGSASIIMLRSVSEDPQGKKGDLAKELYTAAERGDELLVATLLNDGAATDYRVEQ</sequence>
<evidence type="ECO:0000313" key="1">
    <source>
        <dbReference type="EMBL" id="KNC71933.1"/>
    </source>
</evidence>
<name>A0A0L0F704_9EUKA</name>
<dbReference type="Proteomes" id="UP000054560">
    <property type="component" value="Unassembled WGS sequence"/>
</dbReference>